<name>A0AAV6YVN4_ENGPU</name>
<dbReference type="Proteomes" id="UP000824782">
    <property type="component" value="Unassembled WGS sequence"/>
</dbReference>
<dbReference type="EMBL" id="WNYA01024513">
    <property type="protein sequence ID" value="KAG8538028.1"/>
    <property type="molecule type" value="Genomic_DNA"/>
</dbReference>
<dbReference type="Gene3D" id="1.10.287.3160">
    <property type="match status" value="1"/>
</dbReference>
<evidence type="ECO:0000313" key="3">
    <source>
        <dbReference type="EMBL" id="KAG8538028.1"/>
    </source>
</evidence>
<evidence type="ECO:0000313" key="4">
    <source>
        <dbReference type="Proteomes" id="UP000824782"/>
    </source>
</evidence>
<proteinExistence type="predicted"/>
<gene>
    <name evidence="3" type="ORF">GDO81_023414</name>
</gene>
<sequence>MDLPFEDSAQLRDPMDRKSEALLKKAWETSMLSLKSNLGATSVARTLYFWLGKLESYIREGTPREALLESIPLLRSATAFLADASAEGIRFAAKEGALTNATRRALWLKQWSGDIRSKSKLCSIPFSGDFVFGPELDAILEKASDRKRGFPESKTIPKKSSFRPFRNTRETYRGKGKQGRWSYPKGGRGRGFLFSNPPEGPGNKKQ</sequence>
<dbReference type="AlphaFoldDB" id="A0AAV6YVN4"/>
<reference evidence="3" key="1">
    <citation type="thesis" date="2020" institute="ProQuest LLC" country="789 East Eisenhower Parkway, Ann Arbor, MI, USA">
        <title>Comparative Genomics and Chromosome Evolution.</title>
        <authorList>
            <person name="Mudd A.B."/>
        </authorList>
    </citation>
    <scope>NUCLEOTIDE SEQUENCE</scope>
    <source>
        <strain evidence="3">237g6f4</strain>
        <tissue evidence="3">Blood</tissue>
    </source>
</reference>
<keyword evidence="4" id="KW-1185">Reference proteome</keyword>
<evidence type="ECO:0000259" key="2">
    <source>
        <dbReference type="Pfam" id="PF11560"/>
    </source>
</evidence>
<feature type="region of interest" description="Disordered" evidence="1">
    <location>
        <begin position="147"/>
        <end position="206"/>
    </location>
</feature>
<accession>A0AAV6YVN4</accession>
<dbReference type="Pfam" id="PF11560">
    <property type="entry name" value="LAP2alpha"/>
    <property type="match status" value="1"/>
</dbReference>
<organism evidence="3 4">
    <name type="scientific">Engystomops pustulosus</name>
    <name type="common">Tungara frog</name>
    <name type="synonym">Physalaemus pustulosus</name>
    <dbReference type="NCBI Taxonomy" id="76066"/>
    <lineage>
        <taxon>Eukaryota</taxon>
        <taxon>Metazoa</taxon>
        <taxon>Chordata</taxon>
        <taxon>Craniata</taxon>
        <taxon>Vertebrata</taxon>
        <taxon>Euteleostomi</taxon>
        <taxon>Amphibia</taxon>
        <taxon>Batrachia</taxon>
        <taxon>Anura</taxon>
        <taxon>Neobatrachia</taxon>
        <taxon>Hyloidea</taxon>
        <taxon>Leptodactylidae</taxon>
        <taxon>Leiuperinae</taxon>
        <taxon>Engystomops</taxon>
    </lineage>
</organism>
<dbReference type="InterPro" id="IPR021623">
    <property type="entry name" value="LAP2alpha_C"/>
</dbReference>
<evidence type="ECO:0000256" key="1">
    <source>
        <dbReference type="SAM" id="MobiDB-lite"/>
    </source>
</evidence>
<feature type="domain" description="Lamina-associated polypeptide 2 alpha C-terminal" evidence="2">
    <location>
        <begin position="75"/>
        <end position="143"/>
    </location>
</feature>
<comment type="caution">
    <text evidence="3">The sequence shown here is derived from an EMBL/GenBank/DDBJ whole genome shotgun (WGS) entry which is preliminary data.</text>
</comment>
<protein>
    <recommendedName>
        <fullName evidence="2">Lamina-associated polypeptide 2 alpha C-terminal domain-containing protein</fullName>
    </recommendedName>
</protein>